<evidence type="ECO:0000313" key="1">
    <source>
        <dbReference type="EMBL" id="JAH51767.1"/>
    </source>
</evidence>
<reference evidence="1" key="1">
    <citation type="submission" date="2014-11" db="EMBL/GenBank/DDBJ databases">
        <authorList>
            <person name="Amaro Gonzalez C."/>
        </authorList>
    </citation>
    <scope>NUCLEOTIDE SEQUENCE</scope>
</reference>
<proteinExistence type="predicted"/>
<organism evidence="1">
    <name type="scientific">Anguilla anguilla</name>
    <name type="common">European freshwater eel</name>
    <name type="synonym">Muraena anguilla</name>
    <dbReference type="NCBI Taxonomy" id="7936"/>
    <lineage>
        <taxon>Eukaryota</taxon>
        <taxon>Metazoa</taxon>
        <taxon>Chordata</taxon>
        <taxon>Craniata</taxon>
        <taxon>Vertebrata</taxon>
        <taxon>Euteleostomi</taxon>
        <taxon>Actinopterygii</taxon>
        <taxon>Neopterygii</taxon>
        <taxon>Teleostei</taxon>
        <taxon>Anguilliformes</taxon>
        <taxon>Anguillidae</taxon>
        <taxon>Anguilla</taxon>
    </lineage>
</organism>
<dbReference type="EMBL" id="GBXM01056810">
    <property type="protein sequence ID" value="JAH51767.1"/>
    <property type="molecule type" value="Transcribed_RNA"/>
</dbReference>
<dbReference type="AlphaFoldDB" id="A0A0E9TEB1"/>
<protein>
    <submittedName>
        <fullName evidence="1">Uncharacterized protein</fullName>
    </submittedName>
</protein>
<sequence>MITVARALTNSTFSLQNEDACFSETKIGFKSYGPKNTILHN</sequence>
<accession>A0A0E9TEB1</accession>
<reference evidence="1" key="2">
    <citation type="journal article" date="2015" name="Fish Shellfish Immunol.">
        <title>Early steps in the European eel (Anguilla anguilla)-Vibrio vulnificus interaction in the gills: Role of the RtxA13 toxin.</title>
        <authorList>
            <person name="Callol A."/>
            <person name="Pajuelo D."/>
            <person name="Ebbesson L."/>
            <person name="Teles M."/>
            <person name="MacKenzie S."/>
            <person name="Amaro C."/>
        </authorList>
    </citation>
    <scope>NUCLEOTIDE SEQUENCE</scope>
</reference>
<name>A0A0E9TEB1_ANGAN</name>